<dbReference type="GO" id="GO:0046872">
    <property type="term" value="F:metal ion binding"/>
    <property type="evidence" value="ECO:0007669"/>
    <property type="project" value="UniProtKB-KW"/>
</dbReference>
<evidence type="ECO:0000256" key="14">
    <source>
        <dbReference type="ARBA" id="ARBA00023180"/>
    </source>
</evidence>
<evidence type="ECO:0000256" key="21">
    <source>
        <dbReference type="SAM" id="MobiDB-lite"/>
    </source>
</evidence>
<dbReference type="PROSITE" id="PS00629">
    <property type="entry name" value="IMP_1"/>
    <property type="match status" value="1"/>
</dbReference>
<feature type="compositionally biased region" description="Polar residues" evidence="21">
    <location>
        <begin position="628"/>
        <end position="641"/>
    </location>
</feature>
<keyword evidence="13 22" id="KW-0472">Membrane</keyword>
<dbReference type="Pfam" id="PF00459">
    <property type="entry name" value="Inositol_P"/>
    <property type="match status" value="1"/>
</dbReference>
<dbReference type="InterPro" id="IPR020583">
    <property type="entry name" value="Inositol_monoP_metal-BS"/>
</dbReference>
<keyword evidence="9" id="KW-0378">Hydrolase</keyword>
<sequence>MSVIYLRCAALLSSSSSSFCTNCPKSKPTKPHFSFSCFASSPDKALSTMSLYDQELSAAKKAASLASRLCQKVQRALLQSDVHSKSDKSPVTIADYGSQALVSFILQRELSSASFSLVAEEDSGDLRTPSGTETLHRITEVVNETLAADGSYHSCTLSTEDILTAIDSGRSEGGSVGRHWVLDPIDGTKGFLRGDQYAIALALLDEGKVVLGVLACPNLPLASIVEKDSQKGVGCLLFAKIGSGTYMQSLEGSSPIRVNVSAIENSEDASFFESYEAAHSMHDLSSSIAKKLGVKAPPVRIDSQAKYGALSRGDGAIYMRFPRAGYREKIWDHAAGCIVATEAGGLVTDASGQPLDFSKGRYLDLDTGIIVTNQKLMPLLLKADQNMALGKYTRVDNKRSSSSYCSIVTIAVIVSLCLVGVWMMTSSYVVPVQNVDAPQEKINEVNEQIPVKINDGNDEVTGNKATDNKETSNTVQFEDIPGDLPVDAIKGDSSDSSSQENQDENLESRTQQIERLGDETKSDDGERKSESGEMKNEGGVNDTTGLTEPGEASKEKKSVSSDSEKANSDESENNTEQNESKIEENVDKSDSNELSIDSDEKNHQTMLKDQNQIELLPSGAQSELLKETTTQNGAFSTQAAESRSEKASQESTMQETGFSWKLCNITAGPDYIPCLDNLQAIRSLRSTKHYEHRERHCPENPPTCLVPLPEGYKRPIGWPKSREKIWYYNVPHTKLAEVKGHQNWVKVTGEYLTFPGGGTQFKHGALHYIDFIQESIPDIGWGKQSRVILDVGCGVASFGGFLFDRGVLAMSFAPKDEHEAQVQFALERGIPAISAVMGTTRLPFPGRVFDVVHCARCRVPWHIEGGKLLLELNRVLRPGGFFVWSATPVYQKLAEDVEIWNAMSELTKAMCWELISVNKDTVNRVGVATYRKPTTNECYEKRSQAEPPPCADSDDSDAAWNVPLQACMHKVPTGSEVRGSQWPEQWPTRLDKAPYWLLNSQVGVYGKPAPEDFTSDYEHWKRVVSKSYLTGIGIDWSTVRNVMDMRSVYGGFAAVLKDLSIWVMNVVTVDSPDTLPIIYERGLFGIYHDWCESFSTYPRSYDLLHADHLFSKVKQRCKLDAVVAEVDRISRPEGKLIVRDDVETIGQLESMLRLMNWEVHLTYSKDEEGLLCIQKSFWRPTESETLTYAVA</sequence>
<dbReference type="NCBIfam" id="TIGR01330">
    <property type="entry name" value="bisphos_HAL2"/>
    <property type="match status" value="1"/>
</dbReference>
<comment type="catalytic activity">
    <reaction evidence="17">
        <text>adenosine 3',5'-bisphosphate + H2O = AMP + phosphate</text>
        <dbReference type="Rhea" id="RHEA:10040"/>
        <dbReference type="ChEBI" id="CHEBI:15377"/>
        <dbReference type="ChEBI" id="CHEBI:43474"/>
        <dbReference type="ChEBI" id="CHEBI:58343"/>
        <dbReference type="ChEBI" id="CHEBI:456215"/>
        <dbReference type="EC" id="3.1.3.7"/>
    </reaction>
    <physiologicalReaction direction="left-to-right" evidence="17">
        <dbReference type="Rhea" id="RHEA:10041"/>
    </physiologicalReaction>
</comment>
<evidence type="ECO:0000256" key="5">
    <source>
        <dbReference type="ARBA" id="ARBA00022603"/>
    </source>
</evidence>
<keyword evidence="14" id="KW-0325">Glycoprotein</keyword>
<dbReference type="PANTHER" id="PTHR10108:SF1130">
    <property type="entry name" value="METHYLTRANSFERASE PMT26-RELATED"/>
    <property type="match status" value="1"/>
</dbReference>
<dbReference type="CDD" id="cd02440">
    <property type="entry name" value="AdoMet_MTases"/>
    <property type="match status" value="1"/>
</dbReference>
<evidence type="ECO:0000256" key="12">
    <source>
        <dbReference type="ARBA" id="ARBA00022989"/>
    </source>
</evidence>
<evidence type="ECO:0000256" key="15">
    <source>
        <dbReference type="ARBA" id="ARBA00023268"/>
    </source>
</evidence>
<evidence type="ECO:0000256" key="4">
    <source>
        <dbReference type="ARBA" id="ARBA00009759"/>
    </source>
</evidence>
<dbReference type="InterPro" id="IPR000760">
    <property type="entry name" value="Inositol_monophosphatase-like"/>
</dbReference>
<keyword evidence="15" id="KW-0511">Multifunctional enzyme</keyword>
<evidence type="ECO:0000256" key="19">
    <source>
        <dbReference type="ARBA" id="ARBA00060399"/>
    </source>
</evidence>
<dbReference type="AlphaFoldDB" id="A0AAN7LAG8"/>
<dbReference type="Gene3D" id="3.40.50.150">
    <property type="entry name" value="Vaccinia Virus protein VP39"/>
    <property type="match status" value="1"/>
</dbReference>
<keyword evidence="6" id="KW-0808">Transferase</keyword>
<dbReference type="InterPro" id="IPR006239">
    <property type="entry name" value="DPNP"/>
</dbReference>
<dbReference type="Proteomes" id="UP001345219">
    <property type="component" value="Chromosome 13"/>
</dbReference>
<evidence type="ECO:0000256" key="22">
    <source>
        <dbReference type="SAM" id="Phobius"/>
    </source>
</evidence>
<evidence type="ECO:0000256" key="1">
    <source>
        <dbReference type="ARBA" id="ARBA00001946"/>
    </source>
</evidence>
<keyword evidence="10 20" id="KW-0460">Magnesium</keyword>
<evidence type="ECO:0000256" key="11">
    <source>
        <dbReference type="ARBA" id="ARBA00022968"/>
    </source>
</evidence>
<dbReference type="Gene3D" id="3.40.190.80">
    <property type="match status" value="1"/>
</dbReference>
<comment type="similarity">
    <text evidence="3">Belongs to the methyltransferase superfamily.</text>
</comment>
<evidence type="ECO:0000256" key="20">
    <source>
        <dbReference type="PIRSR" id="PIRSR600760-2"/>
    </source>
</evidence>
<feature type="transmembrane region" description="Helical" evidence="22">
    <location>
        <begin position="404"/>
        <end position="424"/>
    </location>
</feature>
<evidence type="ECO:0000256" key="9">
    <source>
        <dbReference type="ARBA" id="ARBA00022801"/>
    </source>
</evidence>
<feature type="binding site" evidence="20">
    <location>
        <position position="186"/>
    </location>
    <ligand>
        <name>Mg(2+)</name>
        <dbReference type="ChEBI" id="CHEBI:18420"/>
        <label>1</label>
        <note>catalytic</note>
    </ligand>
</feature>
<evidence type="ECO:0000256" key="6">
    <source>
        <dbReference type="ARBA" id="ARBA00022679"/>
    </source>
</evidence>
<comment type="similarity">
    <text evidence="4">Belongs to the inositol monophosphatase superfamily.</text>
</comment>
<name>A0AAN7LAG8_9MYRT</name>
<dbReference type="InterPro" id="IPR020550">
    <property type="entry name" value="Inositol_monophosphatase_CS"/>
</dbReference>
<evidence type="ECO:0000313" key="23">
    <source>
        <dbReference type="EMBL" id="KAK4780999.1"/>
    </source>
</evidence>
<comment type="catalytic activity">
    <reaction evidence="16">
        <text>1D-myo-inositol 1,4-bisphosphate + H2O = 1D-myo-inositol 4-phosphate + phosphate</text>
        <dbReference type="Rhea" id="RHEA:15553"/>
        <dbReference type="ChEBI" id="CHEBI:15377"/>
        <dbReference type="ChEBI" id="CHEBI:43474"/>
        <dbReference type="ChEBI" id="CHEBI:58282"/>
        <dbReference type="ChEBI" id="CHEBI:58469"/>
        <dbReference type="EC" id="3.1.3.57"/>
    </reaction>
    <physiologicalReaction direction="left-to-right" evidence="16">
        <dbReference type="Rhea" id="RHEA:15554"/>
    </physiologicalReaction>
</comment>
<keyword evidence="12 22" id="KW-1133">Transmembrane helix</keyword>
<evidence type="ECO:0000256" key="17">
    <source>
        <dbReference type="ARBA" id="ARBA00044479"/>
    </source>
</evidence>
<dbReference type="InterPro" id="IPR004159">
    <property type="entry name" value="Put_SAM_MeTrfase"/>
</dbReference>
<dbReference type="GO" id="GO:0004441">
    <property type="term" value="F:inositol-1,4-bisphosphate 1-phosphatase activity"/>
    <property type="evidence" value="ECO:0007669"/>
    <property type="project" value="UniProtKB-EC"/>
</dbReference>
<feature type="compositionally biased region" description="Basic and acidic residues" evidence="21">
    <location>
        <begin position="551"/>
        <end position="568"/>
    </location>
</feature>
<feature type="binding site" evidence="20">
    <location>
        <position position="185"/>
    </location>
    <ligand>
        <name>Mg(2+)</name>
        <dbReference type="ChEBI" id="CHEBI:18420"/>
        <label>1</label>
        <note>catalytic</note>
    </ligand>
</feature>
<dbReference type="GO" id="GO:0046854">
    <property type="term" value="P:phosphatidylinositol phosphate biosynthetic process"/>
    <property type="evidence" value="ECO:0007669"/>
    <property type="project" value="InterPro"/>
</dbReference>
<dbReference type="PROSITE" id="PS00630">
    <property type="entry name" value="IMP_2"/>
    <property type="match status" value="1"/>
</dbReference>
<keyword evidence="7 22" id="KW-0812">Transmembrane</keyword>
<dbReference type="PANTHER" id="PTHR10108">
    <property type="entry name" value="SAM-DEPENDENT METHYLTRANSFERASE"/>
    <property type="match status" value="1"/>
</dbReference>
<feature type="binding site" evidence="20">
    <location>
        <position position="120"/>
    </location>
    <ligand>
        <name>Mg(2+)</name>
        <dbReference type="ChEBI" id="CHEBI:18420"/>
        <label>1</label>
        <note>catalytic</note>
    </ligand>
</feature>
<evidence type="ECO:0000313" key="24">
    <source>
        <dbReference type="Proteomes" id="UP001345219"/>
    </source>
</evidence>
<dbReference type="SUPFAM" id="SSF53335">
    <property type="entry name" value="S-adenosyl-L-methionine-dependent methyltransferases"/>
    <property type="match status" value="2"/>
</dbReference>
<gene>
    <name evidence="23" type="ORF">SAY87_017105</name>
</gene>
<dbReference type="GO" id="GO:0005802">
    <property type="term" value="C:trans-Golgi network"/>
    <property type="evidence" value="ECO:0007669"/>
    <property type="project" value="TreeGrafter"/>
</dbReference>
<evidence type="ECO:0000256" key="18">
    <source>
        <dbReference type="ARBA" id="ARBA00044484"/>
    </source>
</evidence>
<evidence type="ECO:0008006" key="25">
    <source>
        <dbReference type="Google" id="ProtNLM"/>
    </source>
</evidence>
<dbReference type="GO" id="GO:0008168">
    <property type="term" value="F:methyltransferase activity"/>
    <property type="evidence" value="ECO:0007669"/>
    <property type="project" value="UniProtKB-KW"/>
</dbReference>
<feature type="binding site" evidence="20">
    <location>
        <position position="332"/>
    </location>
    <ligand>
        <name>Mg(2+)</name>
        <dbReference type="ChEBI" id="CHEBI:18420"/>
        <label>1</label>
        <note>catalytic</note>
    </ligand>
</feature>
<keyword evidence="11" id="KW-0735">Signal-anchor</keyword>
<comment type="caution">
    <text evidence="23">The sequence shown here is derived from an EMBL/GenBank/DDBJ whole genome shotgun (WGS) entry which is preliminary data.</text>
</comment>
<dbReference type="InterPro" id="IPR029063">
    <property type="entry name" value="SAM-dependent_MTases_sf"/>
</dbReference>
<comment type="subcellular location">
    <subcellularLocation>
        <location evidence="19">Endomembrane system</location>
        <topology evidence="19">Single-pass type II membrane protein</topology>
    </subcellularLocation>
</comment>
<dbReference type="CDD" id="cd01517">
    <property type="entry name" value="PAP_phosphatase"/>
    <property type="match status" value="1"/>
</dbReference>
<dbReference type="Gene3D" id="3.30.540.10">
    <property type="entry name" value="Fructose-1,6-Bisphosphatase, subunit A, domain 1"/>
    <property type="match status" value="1"/>
</dbReference>
<reference evidence="23 24" key="1">
    <citation type="journal article" date="2023" name="Hortic Res">
        <title>Pangenome of water caltrop reveals structural variations and asymmetric subgenome divergence after allopolyploidization.</title>
        <authorList>
            <person name="Zhang X."/>
            <person name="Chen Y."/>
            <person name="Wang L."/>
            <person name="Yuan Y."/>
            <person name="Fang M."/>
            <person name="Shi L."/>
            <person name="Lu R."/>
            <person name="Comes H.P."/>
            <person name="Ma Y."/>
            <person name="Chen Y."/>
            <person name="Huang G."/>
            <person name="Zhou Y."/>
            <person name="Zheng Z."/>
            <person name="Qiu Y."/>
        </authorList>
    </citation>
    <scope>NUCLEOTIDE SEQUENCE [LARGE SCALE GENOMIC DNA]</scope>
    <source>
        <tissue evidence="23">Roots</tissue>
    </source>
</reference>
<dbReference type="SUPFAM" id="SSF56655">
    <property type="entry name" value="Carbohydrate phosphatase"/>
    <property type="match status" value="1"/>
</dbReference>
<dbReference type="GO" id="GO:0005768">
    <property type="term" value="C:endosome"/>
    <property type="evidence" value="ECO:0007669"/>
    <property type="project" value="TreeGrafter"/>
</dbReference>
<comment type="catalytic activity">
    <reaction evidence="18">
        <text>3'-phosphoadenylyl sulfate + H2O = adenosine 5'-phosphosulfate + phosphate</text>
        <dbReference type="Rhea" id="RHEA:77639"/>
        <dbReference type="ChEBI" id="CHEBI:15377"/>
        <dbReference type="ChEBI" id="CHEBI:43474"/>
        <dbReference type="ChEBI" id="CHEBI:58243"/>
        <dbReference type="ChEBI" id="CHEBI:58339"/>
        <dbReference type="EC" id="3.1.3.7"/>
    </reaction>
    <physiologicalReaction direction="left-to-right" evidence="18">
        <dbReference type="Rhea" id="RHEA:77640"/>
    </physiologicalReaction>
</comment>
<dbReference type="Pfam" id="PF03141">
    <property type="entry name" value="Methyltransf_29"/>
    <property type="match status" value="1"/>
</dbReference>
<dbReference type="FunFam" id="3.40.190.80:FF:000003">
    <property type="entry name" value="PAP-specific phosphatase HAL2-like"/>
    <property type="match status" value="1"/>
</dbReference>
<evidence type="ECO:0000256" key="13">
    <source>
        <dbReference type="ARBA" id="ARBA00023136"/>
    </source>
</evidence>
<evidence type="ECO:0000256" key="7">
    <source>
        <dbReference type="ARBA" id="ARBA00022692"/>
    </source>
</evidence>
<feature type="region of interest" description="Disordered" evidence="21">
    <location>
        <begin position="453"/>
        <end position="600"/>
    </location>
</feature>
<evidence type="ECO:0000256" key="2">
    <source>
        <dbReference type="ARBA" id="ARBA00004847"/>
    </source>
</evidence>
<dbReference type="EMBL" id="JAXIOK010000001">
    <property type="protein sequence ID" value="KAK4780999.1"/>
    <property type="molecule type" value="Genomic_DNA"/>
</dbReference>
<evidence type="ECO:0000256" key="16">
    <source>
        <dbReference type="ARBA" id="ARBA00044478"/>
    </source>
</evidence>
<feature type="binding site" evidence="20">
    <location>
        <position position="183"/>
    </location>
    <ligand>
        <name>Mg(2+)</name>
        <dbReference type="ChEBI" id="CHEBI:18420"/>
        <label>1</label>
        <note>catalytic</note>
    </ligand>
</feature>
<keyword evidence="8 20" id="KW-0479">Metal-binding</keyword>
<evidence type="ECO:0000256" key="8">
    <source>
        <dbReference type="ARBA" id="ARBA00022723"/>
    </source>
</evidence>
<dbReference type="FunFam" id="3.40.50.150:FF:000084">
    <property type="entry name" value="probable methyltransferase PMT23"/>
    <property type="match status" value="1"/>
</dbReference>
<evidence type="ECO:0000256" key="3">
    <source>
        <dbReference type="ARBA" id="ARBA00008361"/>
    </source>
</evidence>
<keyword evidence="5" id="KW-0489">Methyltransferase</keyword>
<dbReference type="GO" id="GO:0032259">
    <property type="term" value="P:methylation"/>
    <property type="evidence" value="ECO:0007669"/>
    <property type="project" value="UniProtKB-KW"/>
</dbReference>
<dbReference type="GO" id="GO:0006790">
    <property type="term" value="P:sulfur compound metabolic process"/>
    <property type="evidence" value="ECO:0007669"/>
    <property type="project" value="InterPro"/>
</dbReference>
<dbReference type="FunFam" id="3.30.540.10:FF:000016">
    <property type="entry name" value="SAL1 phosphatase"/>
    <property type="match status" value="1"/>
</dbReference>
<comment type="cofactor">
    <cofactor evidence="1 20">
        <name>Mg(2+)</name>
        <dbReference type="ChEBI" id="CHEBI:18420"/>
    </cofactor>
</comment>
<protein>
    <recommendedName>
        <fullName evidence="25">3'(2'),5'-bisphosphate nucleotidase</fullName>
    </recommendedName>
</protein>
<feature type="compositionally biased region" description="Basic and acidic residues" evidence="21">
    <location>
        <begin position="578"/>
        <end position="591"/>
    </location>
</feature>
<proteinExistence type="inferred from homology"/>
<keyword evidence="24" id="KW-1185">Reference proteome</keyword>
<feature type="compositionally biased region" description="Basic and acidic residues" evidence="21">
    <location>
        <begin position="515"/>
        <end position="536"/>
    </location>
</feature>
<dbReference type="PRINTS" id="PR00377">
    <property type="entry name" value="IMPHPHTASES"/>
</dbReference>
<accession>A0AAN7LAG8</accession>
<comment type="pathway">
    <text evidence="2">Signal transduction; phosphatidylinositol signaling pathway.</text>
</comment>
<feature type="region of interest" description="Disordered" evidence="21">
    <location>
        <begin position="628"/>
        <end position="652"/>
    </location>
</feature>
<organism evidence="23 24">
    <name type="scientific">Trapa incisa</name>
    <dbReference type="NCBI Taxonomy" id="236973"/>
    <lineage>
        <taxon>Eukaryota</taxon>
        <taxon>Viridiplantae</taxon>
        <taxon>Streptophyta</taxon>
        <taxon>Embryophyta</taxon>
        <taxon>Tracheophyta</taxon>
        <taxon>Spermatophyta</taxon>
        <taxon>Magnoliopsida</taxon>
        <taxon>eudicotyledons</taxon>
        <taxon>Gunneridae</taxon>
        <taxon>Pentapetalae</taxon>
        <taxon>rosids</taxon>
        <taxon>malvids</taxon>
        <taxon>Myrtales</taxon>
        <taxon>Lythraceae</taxon>
        <taxon>Trapa</taxon>
    </lineage>
</organism>
<dbReference type="GO" id="GO:0008441">
    <property type="term" value="F:3'(2'),5'-bisphosphate nucleotidase activity"/>
    <property type="evidence" value="ECO:0007669"/>
    <property type="project" value="UniProtKB-EC"/>
</dbReference>
<evidence type="ECO:0000256" key="10">
    <source>
        <dbReference type="ARBA" id="ARBA00022842"/>
    </source>
</evidence>